<keyword evidence="1" id="KW-0378">Hydrolase</keyword>
<gene>
    <name evidence="4" type="ORF">BXY75_1692</name>
</gene>
<dbReference type="RefSeq" id="WP_121907237.1">
    <property type="nucleotide sequence ID" value="NZ_REFC01000012.1"/>
</dbReference>
<evidence type="ECO:0000313" key="4">
    <source>
        <dbReference type="EMBL" id="RMA64810.1"/>
    </source>
</evidence>
<name>A0A3L9YY99_9FLAO</name>
<evidence type="ECO:0000313" key="5">
    <source>
        <dbReference type="Proteomes" id="UP000271339"/>
    </source>
</evidence>
<sequence length="324" mass="36547">MKCYKLLIFVLLFSSCKAQETKLIVSKELIADISGAPIYSSLTEEINGKIEWKEEYNYLDRIDIYKITYLSDDLKINGLLVKPKKKGKYPCVIYNRGGNRDFSALTIATGAIRLGAIAKEGYVVIASQYRGNGGSEGKEEFGGAEVNDITILTEVLKEIESADTDKIGMYGWSRGGMMTYIALTKTDKIKAAVVGGAVSNLYSIIEDRPKMETAVLAELIPKYSENKEIELTKRSAIKWTDKFPKNVPILMLHGNADWRVKPEQSLQLALKLEENRIPYRLIIFEGGDHGISEHTKEVTEQIIKWFNRFLKNNEPLPDMEPHGR</sequence>
<feature type="signal peptide" evidence="2">
    <location>
        <begin position="1"/>
        <end position="18"/>
    </location>
</feature>
<feature type="chain" id="PRO_5018112373" evidence="2">
    <location>
        <begin position="19"/>
        <end position="324"/>
    </location>
</feature>
<dbReference type="Gene3D" id="3.40.50.1820">
    <property type="entry name" value="alpha/beta hydrolase"/>
    <property type="match status" value="1"/>
</dbReference>
<feature type="domain" description="Peptidase S9 prolyl oligopeptidase catalytic" evidence="3">
    <location>
        <begin position="117"/>
        <end position="312"/>
    </location>
</feature>
<dbReference type="OrthoDB" id="108903at2"/>
<dbReference type="EMBL" id="REFC01000012">
    <property type="protein sequence ID" value="RMA64810.1"/>
    <property type="molecule type" value="Genomic_DNA"/>
</dbReference>
<dbReference type="PANTHER" id="PTHR42776">
    <property type="entry name" value="SERINE PEPTIDASE S9 FAMILY MEMBER"/>
    <property type="match status" value="1"/>
</dbReference>
<accession>A0A3L9YY99</accession>
<dbReference type="GO" id="GO:0004252">
    <property type="term" value="F:serine-type endopeptidase activity"/>
    <property type="evidence" value="ECO:0007669"/>
    <property type="project" value="TreeGrafter"/>
</dbReference>
<reference evidence="4 5" key="1">
    <citation type="submission" date="2018-10" db="EMBL/GenBank/DDBJ databases">
        <title>Genomic Encyclopedia of Archaeal and Bacterial Type Strains, Phase II (KMG-II): from individual species to whole genera.</title>
        <authorList>
            <person name="Goeker M."/>
        </authorList>
    </citation>
    <scope>NUCLEOTIDE SEQUENCE [LARGE SCALE GENOMIC DNA]</scope>
    <source>
        <strain evidence="4 5">DSM 23424</strain>
    </source>
</reference>
<dbReference type="InterPro" id="IPR029058">
    <property type="entry name" value="AB_hydrolase_fold"/>
</dbReference>
<evidence type="ECO:0000256" key="2">
    <source>
        <dbReference type="SAM" id="SignalP"/>
    </source>
</evidence>
<protein>
    <submittedName>
        <fullName evidence="4">Prolyl oligopeptidase family protein</fullName>
    </submittedName>
</protein>
<organism evidence="4 5">
    <name type="scientific">Ulvibacter antarcticus</name>
    <dbReference type="NCBI Taxonomy" id="442714"/>
    <lineage>
        <taxon>Bacteria</taxon>
        <taxon>Pseudomonadati</taxon>
        <taxon>Bacteroidota</taxon>
        <taxon>Flavobacteriia</taxon>
        <taxon>Flavobacteriales</taxon>
        <taxon>Flavobacteriaceae</taxon>
        <taxon>Ulvibacter</taxon>
    </lineage>
</organism>
<comment type="caution">
    <text evidence="4">The sequence shown here is derived from an EMBL/GenBank/DDBJ whole genome shotgun (WGS) entry which is preliminary data.</text>
</comment>
<evidence type="ECO:0000256" key="1">
    <source>
        <dbReference type="ARBA" id="ARBA00022801"/>
    </source>
</evidence>
<dbReference type="InterPro" id="IPR001375">
    <property type="entry name" value="Peptidase_S9_cat"/>
</dbReference>
<dbReference type="Pfam" id="PF00326">
    <property type="entry name" value="Peptidase_S9"/>
    <property type="match status" value="1"/>
</dbReference>
<dbReference type="PROSITE" id="PS51257">
    <property type="entry name" value="PROKAR_LIPOPROTEIN"/>
    <property type="match status" value="1"/>
</dbReference>
<dbReference type="AlphaFoldDB" id="A0A3L9YY99"/>
<keyword evidence="2" id="KW-0732">Signal</keyword>
<keyword evidence="5" id="KW-1185">Reference proteome</keyword>
<dbReference type="PANTHER" id="PTHR42776:SF27">
    <property type="entry name" value="DIPEPTIDYL PEPTIDASE FAMILY MEMBER 6"/>
    <property type="match status" value="1"/>
</dbReference>
<evidence type="ECO:0000259" key="3">
    <source>
        <dbReference type="Pfam" id="PF00326"/>
    </source>
</evidence>
<dbReference type="Proteomes" id="UP000271339">
    <property type="component" value="Unassembled WGS sequence"/>
</dbReference>
<proteinExistence type="predicted"/>
<dbReference type="GO" id="GO:0006508">
    <property type="term" value="P:proteolysis"/>
    <property type="evidence" value="ECO:0007669"/>
    <property type="project" value="InterPro"/>
</dbReference>
<dbReference type="SUPFAM" id="SSF53474">
    <property type="entry name" value="alpha/beta-Hydrolases"/>
    <property type="match status" value="1"/>
</dbReference>